<name>A0AAE0WQP1_9PEZI</name>
<dbReference type="EC" id="1.1.1.169" evidence="4"/>
<evidence type="ECO:0000256" key="4">
    <source>
        <dbReference type="RuleBase" id="RU362068"/>
    </source>
</evidence>
<comment type="similarity">
    <text evidence="1 4">Belongs to the ketopantoate reductase family.</text>
</comment>
<dbReference type="GO" id="GO:0015940">
    <property type="term" value="P:pantothenate biosynthetic process"/>
    <property type="evidence" value="ECO:0007669"/>
    <property type="project" value="InterPro"/>
</dbReference>
<organism evidence="7 8">
    <name type="scientific">Recurvomyces mirabilis</name>
    <dbReference type="NCBI Taxonomy" id="574656"/>
    <lineage>
        <taxon>Eukaryota</taxon>
        <taxon>Fungi</taxon>
        <taxon>Dikarya</taxon>
        <taxon>Ascomycota</taxon>
        <taxon>Pezizomycotina</taxon>
        <taxon>Dothideomycetes</taxon>
        <taxon>Dothideomycetidae</taxon>
        <taxon>Mycosphaerellales</taxon>
        <taxon>Teratosphaeriaceae</taxon>
        <taxon>Recurvomyces</taxon>
    </lineage>
</organism>
<dbReference type="InterPro" id="IPR013752">
    <property type="entry name" value="KPA_reductase"/>
</dbReference>
<gene>
    <name evidence="7" type="ORF">LTR78_003982</name>
</gene>
<proteinExistence type="inferred from homology"/>
<dbReference type="Pfam" id="PF08546">
    <property type="entry name" value="ApbA_C"/>
    <property type="match status" value="1"/>
</dbReference>
<comment type="catalytic activity">
    <reaction evidence="4">
        <text>(R)-pantoate + NADP(+) = 2-dehydropantoate + NADPH + H(+)</text>
        <dbReference type="Rhea" id="RHEA:16233"/>
        <dbReference type="ChEBI" id="CHEBI:11561"/>
        <dbReference type="ChEBI" id="CHEBI:15378"/>
        <dbReference type="ChEBI" id="CHEBI:15980"/>
        <dbReference type="ChEBI" id="CHEBI:57783"/>
        <dbReference type="ChEBI" id="CHEBI:58349"/>
        <dbReference type="EC" id="1.1.1.169"/>
    </reaction>
</comment>
<dbReference type="InterPro" id="IPR003710">
    <property type="entry name" value="ApbA"/>
</dbReference>
<comment type="caution">
    <text evidence="7">The sequence shown here is derived from an EMBL/GenBank/DDBJ whole genome shotgun (WGS) entry which is preliminary data.</text>
</comment>
<keyword evidence="2 4" id="KW-0521">NADP</keyword>
<dbReference type="InterPro" id="IPR013328">
    <property type="entry name" value="6PGD_dom2"/>
</dbReference>
<dbReference type="InterPro" id="IPR051402">
    <property type="entry name" value="KPR-Related"/>
</dbReference>
<protein>
    <recommendedName>
        <fullName evidence="4">2-dehydropantoate 2-reductase</fullName>
        <ecNumber evidence="4">1.1.1.169</ecNumber>
    </recommendedName>
    <alternativeName>
        <fullName evidence="4">Ketopantoate reductase</fullName>
    </alternativeName>
</protein>
<evidence type="ECO:0000256" key="1">
    <source>
        <dbReference type="ARBA" id="ARBA00007870"/>
    </source>
</evidence>
<comment type="function">
    <text evidence="4">Catalyzes the NADPH-dependent reduction of ketopantoate into pantoic acid.</text>
</comment>
<keyword evidence="8" id="KW-1185">Reference proteome</keyword>
<dbReference type="Proteomes" id="UP001274830">
    <property type="component" value="Unassembled WGS sequence"/>
</dbReference>
<evidence type="ECO:0000256" key="3">
    <source>
        <dbReference type="ARBA" id="ARBA00023002"/>
    </source>
</evidence>
<dbReference type="GO" id="GO:0008677">
    <property type="term" value="F:2-dehydropantoate 2-reductase activity"/>
    <property type="evidence" value="ECO:0007669"/>
    <property type="project" value="UniProtKB-EC"/>
</dbReference>
<reference evidence="7" key="1">
    <citation type="submission" date="2023-07" db="EMBL/GenBank/DDBJ databases">
        <title>Black Yeasts Isolated from many extreme environments.</title>
        <authorList>
            <person name="Coleine C."/>
            <person name="Stajich J.E."/>
            <person name="Selbmann L."/>
        </authorList>
    </citation>
    <scope>NUCLEOTIDE SEQUENCE</scope>
    <source>
        <strain evidence="7">CCFEE 5485</strain>
    </source>
</reference>
<dbReference type="AlphaFoldDB" id="A0AAE0WQP1"/>
<accession>A0AAE0WQP1</accession>
<dbReference type="PANTHER" id="PTHR21708">
    <property type="entry name" value="PROBABLE 2-DEHYDROPANTOATE 2-REDUCTASE"/>
    <property type="match status" value="1"/>
</dbReference>
<dbReference type="Pfam" id="PF02558">
    <property type="entry name" value="ApbA"/>
    <property type="match status" value="1"/>
</dbReference>
<evidence type="ECO:0000313" key="7">
    <source>
        <dbReference type="EMBL" id="KAK3676232.1"/>
    </source>
</evidence>
<dbReference type="InterPro" id="IPR036291">
    <property type="entry name" value="NAD(P)-bd_dom_sf"/>
</dbReference>
<evidence type="ECO:0000313" key="8">
    <source>
        <dbReference type="Proteomes" id="UP001274830"/>
    </source>
</evidence>
<sequence length="344" mass="37757">MPTRILIVGAGAIGAFYGSRLATAPHTLVSALCRSNYKAVKDHGFQLTSPVYGQSGFRPEQVFRHIGEAKRATSKFDYLLVATKAIPDVRDDSVILEGLVDPGTSIVLAQNGMGNEAPYRTRFPQARILTAAAYAHAVQESPGVIKHHAWTKMSVGPYLKSPDAQSLSATSEESVLQSCSHFVELLKAGGIEDAELHDATSIQQIRWSKVGINIAMNCTSVLCGGSDNRSMTLDENLADHLLAVMWELRRAAPTILESAVPPTLPTPEQFLRSIQRNTGYEGNRSSMLVDWDEGRPMELEVILGNPLRMAREKGVVMPRVESMYALLKVMQQNRDRKSVKNSKL</sequence>
<dbReference type="FunFam" id="3.40.50.720:FF:000609">
    <property type="entry name" value="2-dehydropantoate 2-reductase"/>
    <property type="match status" value="1"/>
</dbReference>
<dbReference type="GO" id="GO:0005737">
    <property type="term" value="C:cytoplasm"/>
    <property type="evidence" value="ECO:0007669"/>
    <property type="project" value="TreeGrafter"/>
</dbReference>
<dbReference type="SUPFAM" id="SSF51735">
    <property type="entry name" value="NAD(P)-binding Rossmann-fold domains"/>
    <property type="match status" value="1"/>
</dbReference>
<dbReference type="FunFam" id="1.10.1040.10:FF:000017">
    <property type="entry name" value="2-dehydropantoate 2-reductase"/>
    <property type="match status" value="1"/>
</dbReference>
<feature type="domain" description="Ketopantoate reductase N-terminal" evidence="5">
    <location>
        <begin position="5"/>
        <end position="158"/>
    </location>
</feature>
<dbReference type="Gene3D" id="1.10.1040.10">
    <property type="entry name" value="N-(1-d-carboxylethyl)-l-norvaline Dehydrogenase, domain 2"/>
    <property type="match status" value="1"/>
</dbReference>
<evidence type="ECO:0000259" key="6">
    <source>
        <dbReference type="Pfam" id="PF08546"/>
    </source>
</evidence>
<dbReference type="InterPro" id="IPR013332">
    <property type="entry name" value="KPR_N"/>
</dbReference>
<evidence type="ECO:0000256" key="2">
    <source>
        <dbReference type="ARBA" id="ARBA00022857"/>
    </source>
</evidence>
<dbReference type="NCBIfam" id="TIGR00745">
    <property type="entry name" value="apbA_panE"/>
    <property type="match status" value="1"/>
</dbReference>
<feature type="domain" description="Ketopantoate reductase C-terminal" evidence="6">
    <location>
        <begin position="202"/>
        <end position="331"/>
    </location>
</feature>
<dbReference type="PANTHER" id="PTHR21708:SF26">
    <property type="entry name" value="2-DEHYDROPANTOATE 2-REDUCTASE"/>
    <property type="match status" value="1"/>
</dbReference>
<dbReference type="InterPro" id="IPR008927">
    <property type="entry name" value="6-PGluconate_DH-like_C_sf"/>
</dbReference>
<dbReference type="SUPFAM" id="SSF48179">
    <property type="entry name" value="6-phosphogluconate dehydrogenase C-terminal domain-like"/>
    <property type="match status" value="1"/>
</dbReference>
<evidence type="ECO:0000259" key="5">
    <source>
        <dbReference type="Pfam" id="PF02558"/>
    </source>
</evidence>
<keyword evidence="3 4" id="KW-0560">Oxidoreductase</keyword>
<dbReference type="EMBL" id="JAUTXT010000011">
    <property type="protein sequence ID" value="KAK3676232.1"/>
    <property type="molecule type" value="Genomic_DNA"/>
</dbReference>
<dbReference type="Gene3D" id="3.40.50.720">
    <property type="entry name" value="NAD(P)-binding Rossmann-like Domain"/>
    <property type="match status" value="1"/>
</dbReference>